<evidence type="ECO:0000259" key="1">
    <source>
        <dbReference type="Pfam" id="PF20150"/>
    </source>
</evidence>
<feature type="domain" description="2EXR" evidence="1">
    <location>
        <begin position="6"/>
        <end position="101"/>
    </location>
</feature>
<accession>A0ABR0SN13</accession>
<dbReference type="PANTHER" id="PTHR35910">
    <property type="entry name" value="2EXR DOMAIN-CONTAINING PROTEIN"/>
    <property type="match status" value="1"/>
</dbReference>
<dbReference type="InterPro" id="IPR045518">
    <property type="entry name" value="2EXR"/>
</dbReference>
<protein>
    <recommendedName>
        <fullName evidence="1">2EXR domain-containing protein</fullName>
    </recommendedName>
</protein>
<reference evidence="2 3" key="1">
    <citation type="submission" date="2024-01" db="EMBL/GenBank/DDBJ databases">
        <title>Complete genome of Cladobotryum mycophilum ATHUM6906.</title>
        <authorList>
            <person name="Christinaki A.C."/>
            <person name="Myridakis A.I."/>
            <person name="Kouvelis V.N."/>
        </authorList>
    </citation>
    <scope>NUCLEOTIDE SEQUENCE [LARGE SCALE GENOMIC DNA]</scope>
    <source>
        <strain evidence="2 3">ATHUM6906</strain>
    </source>
</reference>
<sequence length="369" mass="42810">MDSDSFHYFSKLPLELRRAIWQYCLPHRVVEEDTADFLLDGNESRQACWADRITRQNAQLPMIAFVNRESRQIALEQGHKLKLEEVTSLDSIWVQPHRDRLHLNWTRARWIAWGGYSDHSSPIAMFLWRAEEHGMQPSVVAEIIHHFRLKPLFDAEGAPDDLAFLYREPSIRCQGVNNIEVCDIASCADMADCTDKQSLGIAMAAVSLHITREAALRSGLFGLLGDAPVQMVDVDDEARLREFHALFMENALDKEPAVKTRFETFLGSRFQTAVESWTRWAEWLILAEMWRSARDEHIDILGTRPGLAWAPEVVEQDYIFMEKHLPNDEHPWVKQARHRSPKLRPQIMVRYCTNECYIKERLPNNFGKS</sequence>
<dbReference type="PANTHER" id="PTHR35910:SF1">
    <property type="entry name" value="2EXR DOMAIN-CONTAINING PROTEIN"/>
    <property type="match status" value="1"/>
</dbReference>
<keyword evidence="3" id="KW-1185">Reference proteome</keyword>
<dbReference type="Proteomes" id="UP001338125">
    <property type="component" value="Unassembled WGS sequence"/>
</dbReference>
<evidence type="ECO:0000313" key="2">
    <source>
        <dbReference type="EMBL" id="KAK5993503.1"/>
    </source>
</evidence>
<dbReference type="EMBL" id="JAVFKD010000012">
    <property type="protein sequence ID" value="KAK5993503.1"/>
    <property type="molecule type" value="Genomic_DNA"/>
</dbReference>
<evidence type="ECO:0000313" key="3">
    <source>
        <dbReference type="Proteomes" id="UP001338125"/>
    </source>
</evidence>
<name>A0ABR0SN13_9HYPO</name>
<gene>
    <name evidence="2" type="ORF">PT974_06935</name>
</gene>
<dbReference type="Pfam" id="PF20150">
    <property type="entry name" value="2EXR"/>
    <property type="match status" value="1"/>
</dbReference>
<proteinExistence type="predicted"/>
<comment type="caution">
    <text evidence="2">The sequence shown here is derived from an EMBL/GenBank/DDBJ whole genome shotgun (WGS) entry which is preliminary data.</text>
</comment>
<organism evidence="2 3">
    <name type="scientific">Cladobotryum mycophilum</name>
    <dbReference type="NCBI Taxonomy" id="491253"/>
    <lineage>
        <taxon>Eukaryota</taxon>
        <taxon>Fungi</taxon>
        <taxon>Dikarya</taxon>
        <taxon>Ascomycota</taxon>
        <taxon>Pezizomycotina</taxon>
        <taxon>Sordariomycetes</taxon>
        <taxon>Hypocreomycetidae</taxon>
        <taxon>Hypocreales</taxon>
        <taxon>Hypocreaceae</taxon>
        <taxon>Cladobotryum</taxon>
    </lineage>
</organism>